<sequence>MAIFDETTGQVYTERTSARVTSMVPTWMHQARNKKVNPSAYQNRGIGSATLQDMALRCCAWNADSFMPDALIWAEWHYAGKIYRQIKDTESLTFNTWNIFHEAFPKEVELNHHFTLTELGDGPRNQLPSIFNRLAKLDTSMLTFICIQNYDMRLEHLVTLTKVDTLSSLILQAKQFRTACQFTGVASIEAVKDLRDWARVVRENGAFQKLRMLVYNSFGIEIPTVLQSVSEFPSLCLVGITDHWMAEQRESHLDWRWIDPDRQQTTSDTFQEPDPNAIWNRHDLTTLRKAELLYNMSYALLRQPGPGSDTYPAIVVSYGATSSYIANLTNGLDWYVRDPKQSNQIPLKHVADDLPRKDRDGGRPSKKRRMRQGKQKEIGSMLGAFSA</sequence>
<gene>
    <name evidence="2" type="ORF">P153DRAFT_385349</name>
</gene>
<dbReference type="EMBL" id="ML977505">
    <property type="protein sequence ID" value="KAF2130115.1"/>
    <property type="molecule type" value="Genomic_DNA"/>
</dbReference>
<organism evidence="2 3">
    <name type="scientific">Dothidotthia symphoricarpi CBS 119687</name>
    <dbReference type="NCBI Taxonomy" id="1392245"/>
    <lineage>
        <taxon>Eukaryota</taxon>
        <taxon>Fungi</taxon>
        <taxon>Dikarya</taxon>
        <taxon>Ascomycota</taxon>
        <taxon>Pezizomycotina</taxon>
        <taxon>Dothideomycetes</taxon>
        <taxon>Pleosporomycetidae</taxon>
        <taxon>Pleosporales</taxon>
        <taxon>Dothidotthiaceae</taxon>
        <taxon>Dothidotthia</taxon>
    </lineage>
</organism>
<name>A0A6A6AG68_9PLEO</name>
<protein>
    <submittedName>
        <fullName evidence="2">Uncharacterized protein</fullName>
    </submittedName>
</protein>
<reference evidence="2" key="1">
    <citation type="journal article" date="2020" name="Stud. Mycol.">
        <title>101 Dothideomycetes genomes: a test case for predicting lifestyles and emergence of pathogens.</title>
        <authorList>
            <person name="Haridas S."/>
            <person name="Albert R."/>
            <person name="Binder M."/>
            <person name="Bloem J."/>
            <person name="Labutti K."/>
            <person name="Salamov A."/>
            <person name="Andreopoulos B."/>
            <person name="Baker S."/>
            <person name="Barry K."/>
            <person name="Bills G."/>
            <person name="Bluhm B."/>
            <person name="Cannon C."/>
            <person name="Castanera R."/>
            <person name="Culley D."/>
            <person name="Daum C."/>
            <person name="Ezra D."/>
            <person name="Gonzalez J."/>
            <person name="Henrissat B."/>
            <person name="Kuo A."/>
            <person name="Liang C."/>
            <person name="Lipzen A."/>
            <person name="Lutzoni F."/>
            <person name="Magnuson J."/>
            <person name="Mondo S."/>
            <person name="Nolan M."/>
            <person name="Ohm R."/>
            <person name="Pangilinan J."/>
            <person name="Park H.-J."/>
            <person name="Ramirez L."/>
            <person name="Alfaro M."/>
            <person name="Sun H."/>
            <person name="Tritt A."/>
            <person name="Yoshinaga Y."/>
            <person name="Zwiers L.-H."/>
            <person name="Turgeon B."/>
            <person name="Goodwin S."/>
            <person name="Spatafora J."/>
            <person name="Crous P."/>
            <person name="Grigoriev I."/>
        </authorList>
    </citation>
    <scope>NUCLEOTIDE SEQUENCE</scope>
    <source>
        <strain evidence="2">CBS 119687</strain>
    </source>
</reference>
<evidence type="ECO:0000313" key="3">
    <source>
        <dbReference type="Proteomes" id="UP000799771"/>
    </source>
</evidence>
<feature type="compositionally biased region" description="Basic and acidic residues" evidence="1">
    <location>
        <begin position="350"/>
        <end position="363"/>
    </location>
</feature>
<dbReference type="GeneID" id="54410850"/>
<proteinExistence type="predicted"/>
<evidence type="ECO:0000313" key="2">
    <source>
        <dbReference type="EMBL" id="KAF2130115.1"/>
    </source>
</evidence>
<feature type="region of interest" description="Disordered" evidence="1">
    <location>
        <begin position="350"/>
        <end position="387"/>
    </location>
</feature>
<dbReference type="RefSeq" id="XP_033524502.1">
    <property type="nucleotide sequence ID" value="XM_033670418.1"/>
</dbReference>
<dbReference type="AlphaFoldDB" id="A0A6A6AG68"/>
<dbReference type="Proteomes" id="UP000799771">
    <property type="component" value="Unassembled WGS sequence"/>
</dbReference>
<dbReference type="OrthoDB" id="5273928at2759"/>
<feature type="compositionally biased region" description="Basic residues" evidence="1">
    <location>
        <begin position="364"/>
        <end position="373"/>
    </location>
</feature>
<accession>A0A6A6AG68</accession>
<evidence type="ECO:0000256" key="1">
    <source>
        <dbReference type="SAM" id="MobiDB-lite"/>
    </source>
</evidence>
<keyword evidence="3" id="KW-1185">Reference proteome</keyword>